<dbReference type="CDD" id="cd00067">
    <property type="entry name" value="GAL4"/>
    <property type="match status" value="1"/>
</dbReference>
<dbReference type="InterPro" id="IPR036864">
    <property type="entry name" value="Zn2-C6_fun-type_DNA-bd_sf"/>
</dbReference>
<sequence length="617" mass="68754">MHSRTVRERANVVCVECHSRKVKCDLQNSPDDKCRNCRRSGVQCIRRDGVRKRRKIITRHVQALLPTSPTVPTVPLPPSGLGSVSIENGNGAQMINPTPSSDSSTRTYQSEGFISHSSVLSYDSITQPMAIHDGLPPRILQARDIILGATQANSLPAPSLRKALTDSFIENVLPYCPVVDSKDLADENSSTLLQLAVCLVGSLMRHDPSSLQLSYSLYEKIQTLLYIEFEDSNTALLKTFCLLSCWAPASPYRITLHGPWHWTGMAVRLAIQMGVHTQSSYVENENAGCFRRMFWYLNNTETLMVACWGRPRSLKLEDCDVQPLASSDFAAEGVSVMVSLHFTRLMNVARSVAEWNTKKGVPSEHEVEGIIASICNWYRGLPEELRLHDQNGTRRPYLSFTSELHIHYLTTIILIQMLSKDRHSPWRTSPASIVAASCVAHLYEEIHCREQAVHLLSVNGFLALVAVIVLIFQRPKSPQKEVIRNNGINSICSVLRLMSAKYGGARSVLKRIQGLQLNAEGREPPANYHQNGGPASCAPWVARAANRHIDELFPFPQSFCENMDILGLAEIRSDQLSVQAVGAADSMLFEQVSDFGFSLMDILENDFDVFETMTSCI</sequence>
<dbReference type="InterPro" id="IPR052073">
    <property type="entry name" value="Amide_Lactam_Regulators"/>
</dbReference>
<evidence type="ECO:0000256" key="2">
    <source>
        <dbReference type="ARBA" id="ARBA00022833"/>
    </source>
</evidence>
<dbReference type="Gene3D" id="4.10.240.10">
    <property type="entry name" value="Zn(2)-C6 fungal-type DNA-binding domain"/>
    <property type="match status" value="1"/>
</dbReference>
<dbReference type="CDD" id="cd12148">
    <property type="entry name" value="fungal_TF_MHR"/>
    <property type="match status" value="1"/>
</dbReference>
<evidence type="ECO:0000256" key="4">
    <source>
        <dbReference type="ARBA" id="ARBA00023125"/>
    </source>
</evidence>
<dbReference type="GO" id="GO:0003677">
    <property type="term" value="F:DNA binding"/>
    <property type="evidence" value="ECO:0007669"/>
    <property type="project" value="UniProtKB-KW"/>
</dbReference>
<dbReference type="PANTHER" id="PTHR47171:SF3">
    <property type="entry name" value="FARA-RELATED"/>
    <property type="match status" value="1"/>
</dbReference>
<dbReference type="AlphaFoldDB" id="A0A8H3WKX9"/>
<dbReference type="Pfam" id="PF00172">
    <property type="entry name" value="Zn_clus"/>
    <property type="match status" value="1"/>
</dbReference>
<dbReference type="Proteomes" id="UP000434172">
    <property type="component" value="Unassembled WGS sequence"/>
</dbReference>
<name>A0A8H3WKX9_9PEZI</name>
<comment type="caution">
    <text evidence="8">The sequence shown here is derived from an EMBL/GenBank/DDBJ whole genome shotgun (WGS) entry which is preliminary data.</text>
</comment>
<dbReference type="SMART" id="SM00906">
    <property type="entry name" value="Fungal_trans"/>
    <property type="match status" value="1"/>
</dbReference>
<keyword evidence="6" id="KW-0539">Nucleus</keyword>
<gene>
    <name evidence="8" type="ORF">GQ607_004911</name>
</gene>
<accession>A0A8H3WKX9</accession>
<dbReference type="SMART" id="SM00066">
    <property type="entry name" value="GAL4"/>
    <property type="match status" value="1"/>
</dbReference>
<dbReference type="EMBL" id="WOWK01000021">
    <property type="protein sequence ID" value="KAF0327702.1"/>
    <property type="molecule type" value="Genomic_DNA"/>
</dbReference>
<reference evidence="8 9" key="1">
    <citation type="submission" date="2019-12" db="EMBL/GenBank/DDBJ databases">
        <title>A genome sequence resource for the geographically widespread anthracnose pathogen Colletotrichum asianum.</title>
        <authorList>
            <person name="Meng Y."/>
        </authorList>
    </citation>
    <scope>NUCLEOTIDE SEQUENCE [LARGE SCALE GENOMIC DNA]</scope>
    <source>
        <strain evidence="8 9">ICMP 18580</strain>
    </source>
</reference>
<dbReference type="InterPro" id="IPR007219">
    <property type="entry name" value="XnlR_reg_dom"/>
</dbReference>
<dbReference type="OrthoDB" id="39175at2759"/>
<evidence type="ECO:0000256" key="3">
    <source>
        <dbReference type="ARBA" id="ARBA00023015"/>
    </source>
</evidence>
<keyword evidence="3" id="KW-0805">Transcription regulation</keyword>
<evidence type="ECO:0000256" key="5">
    <source>
        <dbReference type="ARBA" id="ARBA00023163"/>
    </source>
</evidence>
<dbReference type="Pfam" id="PF04082">
    <property type="entry name" value="Fungal_trans"/>
    <property type="match status" value="1"/>
</dbReference>
<dbReference type="PANTHER" id="PTHR47171">
    <property type="entry name" value="FARA-RELATED"/>
    <property type="match status" value="1"/>
</dbReference>
<dbReference type="GO" id="GO:0000981">
    <property type="term" value="F:DNA-binding transcription factor activity, RNA polymerase II-specific"/>
    <property type="evidence" value="ECO:0007669"/>
    <property type="project" value="InterPro"/>
</dbReference>
<keyword evidence="2" id="KW-0862">Zinc</keyword>
<dbReference type="SUPFAM" id="SSF57701">
    <property type="entry name" value="Zn2/Cys6 DNA-binding domain"/>
    <property type="match status" value="1"/>
</dbReference>
<evidence type="ECO:0000256" key="6">
    <source>
        <dbReference type="ARBA" id="ARBA00023242"/>
    </source>
</evidence>
<keyword evidence="4" id="KW-0238">DNA-binding</keyword>
<evidence type="ECO:0000313" key="8">
    <source>
        <dbReference type="EMBL" id="KAF0327702.1"/>
    </source>
</evidence>
<proteinExistence type="predicted"/>
<evidence type="ECO:0000313" key="9">
    <source>
        <dbReference type="Proteomes" id="UP000434172"/>
    </source>
</evidence>
<keyword evidence="5" id="KW-0804">Transcription</keyword>
<feature type="domain" description="Zn(2)-C6 fungal-type" evidence="7">
    <location>
        <begin position="13"/>
        <end position="46"/>
    </location>
</feature>
<keyword evidence="9" id="KW-1185">Reference proteome</keyword>
<organism evidence="8 9">
    <name type="scientific">Colletotrichum asianum</name>
    <dbReference type="NCBI Taxonomy" id="702518"/>
    <lineage>
        <taxon>Eukaryota</taxon>
        <taxon>Fungi</taxon>
        <taxon>Dikarya</taxon>
        <taxon>Ascomycota</taxon>
        <taxon>Pezizomycotina</taxon>
        <taxon>Sordariomycetes</taxon>
        <taxon>Hypocreomycetidae</taxon>
        <taxon>Glomerellales</taxon>
        <taxon>Glomerellaceae</taxon>
        <taxon>Colletotrichum</taxon>
        <taxon>Colletotrichum gloeosporioides species complex</taxon>
    </lineage>
</organism>
<dbReference type="InterPro" id="IPR001138">
    <property type="entry name" value="Zn2Cys6_DnaBD"/>
</dbReference>
<dbReference type="PROSITE" id="PS50048">
    <property type="entry name" value="ZN2_CY6_FUNGAL_2"/>
    <property type="match status" value="1"/>
</dbReference>
<dbReference type="GO" id="GO:0008270">
    <property type="term" value="F:zinc ion binding"/>
    <property type="evidence" value="ECO:0007669"/>
    <property type="project" value="InterPro"/>
</dbReference>
<dbReference type="PROSITE" id="PS00463">
    <property type="entry name" value="ZN2_CY6_FUNGAL_1"/>
    <property type="match status" value="1"/>
</dbReference>
<evidence type="ECO:0000259" key="7">
    <source>
        <dbReference type="PROSITE" id="PS50048"/>
    </source>
</evidence>
<keyword evidence="1" id="KW-0479">Metal-binding</keyword>
<evidence type="ECO:0000256" key="1">
    <source>
        <dbReference type="ARBA" id="ARBA00022723"/>
    </source>
</evidence>
<dbReference type="GO" id="GO:0006351">
    <property type="term" value="P:DNA-templated transcription"/>
    <property type="evidence" value="ECO:0007669"/>
    <property type="project" value="InterPro"/>
</dbReference>
<protein>
    <submittedName>
        <fullName evidence="8">Cutinase transcription factor 1 alpha</fullName>
    </submittedName>
</protein>